<dbReference type="GeneID" id="26808969"/>
<feature type="region of interest" description="Disordered" evidence="1">
    <location>
        <begin position="1"/>
        <end position="22"/>
    </location>
</feature>
<reference evidence="2 3" key="1">
    <citation type="submission" date="2014-06" db="EMBL/GenBank/DDBJ databases">
        <title>The Genome of the Aflatoxigenic Filamentous Fungus Aspergillus nomius.</title>
        <authorList>
            <person name="Moore M.G."/>
            <person name="Shannon B.M."/>
            <person name="Brian M.M."/>
        </authorList>
    </citation>
    <scope>NUCLEOTIDE SEQUENCE [LARGE SCALE GENOMIC DNA]</scope>
    <source>
        <strain evidence="2 3">NRRL 13137</strain>
    </source>
</reference>
<protein>
    <submittedName>
        <fullName evidence="2">Uncharacterized protein</fullName>
    </submittedName>
</protein>
<dbReference type="Proteomes" id="UP000037505">
    <property type="component" value="Unassembled WGS sequence"/>
</dbReference>
<name>A0A0L1IXI0_ASPN3</name>
<comment type="caution">
    <text evidence="2">The sequence shown here is derived from an EMBL/GenBank/DDBJ whole genome shotgun (WGS) entry which is preliminary data.</text>
</comment>
<evidence type="ECO:0000256" key="1">
    <source>
        <dbReference type="SAM" id="MobiDB-lite"/>
    </source>
</evidence>
<gene>
    <name evidence="2" type="ORF">ANOM_007165</name>
</gene>
<evidence type="ECO:0000313" key="2">
    <source>
        <dbReference type="EMBL" id="KNG84115.1"/>
    </source>
</evidence>
<dbReference type="EMBL" id="JNOM01000226">
    <property type="protein sequence ID" value="KNG84115.1"/>
    <property type="molecule type" value="Genomic_DNA"/>
</dbReference>
<organism evidence="2 3">
    <name type="scientific">Aspergillus nomiae NRRL (strain ATCC 15546 / NRRL 13137 / CBS 260.88 / M93)</name>
    <dbReference type="NCBI Taxonomy" id="1509407"/>
    <lineage>
        <taxon>Eukaryota</taxon>
        <taxon>Fungi</taxon>
        <taxon>Dikarya</taxon>
        <taxon>Ascomycota</taxon>
        <taxon>Pezizomycotina</taxon>
        <taxon>Eurotiomycetes</taxon>
        <taxon>Eurotiomycetidae</taxon>
        <taxon>Eurotiales</taxon>
        <taxon>Aspergillaceae</taxon>
        <taxon>Aspergillus</taxon>
        <taxon>Aspergillus subgen. Circumdati</taxon>
    </lineage>
</organism>
<accession>A0A0L1IXI0</accession>
<keyword evidence="3" id="KW-1185">Reference proteome</keyword>
<evidence type="ECO:0000313" key="3">
    <source>
        <dbReference type="Proteomes" id="UP000037505"/>
    </source>
</evidence>
<dbReference type="OrthoDB" id="9971592at2759"/>
<sequence>MASTSDRQSDSSGQDHPNSWSNTEQRFTKAYRDCKKQWVCIYISLKLICVDIPNLFPTLDGSMA</sequence>
<proteinExistence type="predicted"/>
<dbReference type="AlphaFoldDB" id="A0A0L1IXI0"/>
<dbReference type="RefSeq" id="XP_015405038.1">
    <property type="nucleotide sequence ID" value="XM_015552421.1"/>
</dbReference>